<dbReference type="SUPFAM" id="SSF52499">
    <property type="entry name" value="Isochorismatase-like hydrolases"/>
    <property type="match status" value="1"/>
</dbReference>
<dbReference type="InterPro" id="IPR000868">
    <property type="entry name" value="Isochorismatase-like_dom"/>
</dbReference>
<evidence type="ECO:0000256" key="3">
    <source>
        <dbReference type="ARBA" id="ARBA00022723"/>
    </source>
</evidence>
<dbReference type="InterPro" id="IPR036380">
    <property type="entry name" value="Isochorismatase-like_sf"/>
</dbReference>
<evidence type="ECO:0000313" key="9">
    <source>
        <dbReference type="EMBL" id="RFA34827.1"/>
    </source>
</evidence>
<keyword evidence="2" id="KW-0662">Pyridine nucleotide biosynthesis</keyword>
<comment type="similarity">
    <text evidence="1">Belongs to the isochorismatase family.</text>
</comment>
<evidence type="ECO:0000256" key="5">
    <source>
        <dbReference type="ARBA" id="ARBA00037900"/>
    </source>
</evidence>
<dbReference type="OrthoDB" id="9791276at2"/>
<evidence type="ECO:0000256" key="4">
    <source>
        <dbReference type="ARBA" id="ARBA00022801"/>
    </source>
</evidence>
<evidence type="ECO:0000256" key="1">
    <source>
        <dbReference type="ARBA" id="ARBA00006336"/>
    </source>
</evidence>
<name>A0A3E0WS80_9GAMM</name>
<comment type="pathway">
    <text evidence="5">Cofactor biosynthesis; nicotinate biosynthesis; nicotinate from nicotinamide: step 1/1.</text>
</comment>
<gene>
    <name evidence="9" type="ORF">CAL65_14065</name>
</gene>
<dbReference type="Pfam" id="PF00857">
    <property type="entry name" value="Isochorismatase"/>
    <property type="match status" value="1"/>
</dbReference>
<keyword evidence="3" id="KW-0479">Metal-binding</keyword>
<evidence type="ECO:0000256" key="6">
    <source>
        <dbReference type="ARBA" id="ARBA00039017"/>
    </source>
</evidence>
<comment type="caution">
    <text evidence="9">The sequence shown here is derived from an EMBL/GenBank/DDBJ whole genome shotgun (WGS) entry which is preliminary data.</text>
</comment>
<accession>A0A3E0WS80</accession>
<dbReference type="GO" id="GO:0019363">
    <property type="term" value="P:pyridine nucleotide biosynthetic process"/>
    <property type="evidence" value="ECO:0007669"/>
    <property type="project" value="UniProtKB-KW"/>
</dbReference>
<dbReference type="GO" id="GO:0008936">
    <property type="term" value="F:nicotinamidase activity"/>
    <property type="evidence" value="ECO:0007669"/>
    <property type="project" value="UniProtKB-EC"/>
</dbReference>
<evidence type="ECO:0000256" key="2">
    <source>
        <dbReference type="ARBA" id="ARBA00022642"/>
    </source>
</evidence>
<dbReference type="AlphaFoldDB" id="A0A3E0WS80"/>
<reference evidence="10" key="1">
    <citation type="submission" date="2017-05" db="EMBL/GenBank/DDBJ databases">
        <authorList>
            <person name="Sharma S."/>
            <person name="Sidhu C."/>
            <person name="Pinnaka A.K."/>
        </authorList>
    </citation>
    <scope>NUCLEOTIDE SEQUENCE [LARGE SCALE GENOMIC DNA]</scope>
    <source>
        <strain evidence="10">AK93</strain>
    </source>
</reference>
<dbReference type="Proteomes" id="UP000256763">
    <property type="component" value="Unassembled WGS sequence"/>
</dbReference>
<evidence type="ECO:0000256" key="7">
    <source>
        <dbReference type="ARBA" id="ARBA00043224"/>
    </source>
</evidence>
<dbReference type="PANTHER" id="PTHR11080:SF2">
    <property type="entry name" value="LD05707P"/>
    <property type="match status" value="1"/>
</dbReference>
<evidence type="ECO:0000313" key="10">
    <source>
        <dbReference type="Proteomes" id="UP000256763"/>
    </source>
</evidence>
<dbReference type="EC" id="3.5.1.19" evidence="6"/>
<feature type="domain" description="Isochorismatase-like" evidence="8">
    <location>
        <begin position="122"/>
        <end position="208"/>
    </location>
</feature>
<dbReference type="Gene3D" id="3.40.50.850">
    <property type="entry name" value="Isochorismatase-like"/>
    <property type="match status" value="1"/>
</dbReference>
<dbReference type="EMBL" id="NFZW01000014">
    <property type="protein sequence ID" value="RFA34827.1"/>
    <property type="molecule type" value="Genomic_DNA"/>
</dbReference>
<dbReference type="RefSeq" id="WP_116302680.1">
    <property type="nucleotide sequence ID" value="NZ_NFZV01000013.1"/>
</dbReference>
<dbReference type="PANTHER" id="PTHR11080">
    <property type="entry name" value="PYRAZINAMIDASE/NICOTINAMIDASE"/>
    <property type="match status" value="1"/>
</dbReference>
<organism evidence="9 10">
    <name type="scientific">Alkalilimnicola ehrlichii</name>
    <dbReference type="NCBI Taxonomy" id="351052"/>
    <lineage>
        <taxon>Bacteria</taxon>
        <taxon>Pseudomonadati</taxon>
        <taxon>Pseudomonadota</taxon>
        <taxon>Gammaproteobacteria</taxon>
        <taxon>Chromatiales</taxon>
        <taxon>Ectothiorhodospiraceae</taxon>
        <taxon>Alkalilimnicola</taxon>
    </lineage>
</organism>
<proteinExistence type="inferred from homology"/>
<keyword evidence="4" id="KW-0378">Hydrolase</keyword>
<sequence length="218" mass="23705">MTKLPPKDVVASLDVDAQKCFTPVCPDELPVPEGDEIVDELNAQAGLARLRLFSKDAHPATPVWLADAEHPPLSPVEGEANADLYWPLHAVPGTRGFELLDGLPAETAYDHPIYKGVAPDMHPYGAAYHDLAERISTGLIEYLTVNRISHVIVGGLALEFCVATTVRQLQEAGFQVILNLAATRPLDREAGERAVQSMREQGVWVVRNAAELQAEVEA</sequence>
<evidence type="ECO:0000259" key="8">
    <source>
        <dbReference type="Pfam" id="PF00857"/>
    </source>
</evidence>
<dbReference type="GO" id="GO:0046872">
    <property type="term" value="F:metal ion binding"/>
    <property type="evidence" value="ECO:0007669"/>
    <property type="project" value="UniProtKB-KW"/>
</dbReference>
<keyword evidence="10" id="KW-1185">Reference proteome</keyword>
<dbReference type="InterPro" id="IPR052347">
    <property type="entry name" value="Isochorismatase_Nicotinamidase"/>
</dbReference>
<protein>
    <recommendedName>
        <fullName evidence="6">nicotinamidase</fullName>
        <ecNumber evidence="6">3.5.1.19</ecNumber>
    </recommendedName>
    <alternativeName>
        <fullName evidence="7">Nicotinamide deamidase</fullName>
    </alternativeName>
</protein>